<name>A0ABS8EUD5_9FIRM</name>
<dbReference type="RefSeq" id="WP_022119550.1">
    <property type="nucleotide sequence ID" value="NZ_JAJEQE010000014.1"/>
</dbReference>
<organism evidence="2 3">
    <name type="scientific">Hominisplanchenecus faecis</name>
    <dbReference type="NCBI Taxonomy" id="2885351"/>
    <lineage>
        <taxon>Bacteria</taxon>
        <taxon>Bacillati</taxon>
        <taxon>Bacillota</taxon>
        <taxon>Clostridia</taxon>
        <taxon>Lachnospirales</taxon>
        <taxon>Lachnospiraceae</taxon>
        <taxon>Hominisplanchenecus</taxon>
    </lineage>
</organism>
<sequence>MSTFWNVLIVILLVLVIALALLYYFGQKAQKKQAAQQEQLEATRQVVSMLIIDKKRLKLKESGLPQIVIDQTPWYMRRTKIPVVKAKIGPKIQTLISETTIFDSIPVKKEIKAVVSGIYITEIKSVRGGRVEAPQQKKSLRVRLSEKLLRKSKELNASAAEDSKGKKKKK</sequence>
<keyword evidence="1" id="KW-1133">Transmembrane helix</keyword>
<evidence type="ECO:0000313" key="3">
    <source>
        <dbReference type="Proteomes" id="UP001299235"/>
    </source>
</evidence>
<keyword evidence="1" id="KW-0472">Membrane</keyword>
<dbReference type="Proteomes" id="UP001299235">
    <property type="component" value="Unassembled WGS sequence"/>
</dbReference>
<keyword evidence="1" id="KW-0812">Transmembrane</keyword>
<comment type="caution">
    <text evidence="2">The sequence shown here is derived from an EMBL/GenBank/DDBJ whole genome shotgun (WGS) entry which is preliminary data.</text>
</comment>
<gene>
    <name evidence="2" type="ORF">LKD42_05990</name>
</gene>
<reference evidence="2 3" key="1">
    <citation type="submission" date="2021-10" db="EMBL/GenBank/DDBJ databases">
        <title>Anaerobic single-cell dispensing facilitates the cultivation of human gut bacteria.</title>
        <authorList>
            <person name="Afrizal A."/>
        </authorList>
    </citation>
    <scope>NUCLEOTIDE SEQUENCE [LARGE SCALE GENOMIC DNA]</scope>
    <source>
        <strain evidence="2 3">CLA-AA-H246</strain>
    </source>
</reference>
<protein>
    <submittedName>
        <fullName evidence="2">Uncharacterized protein</fullName>
    </submittedName>
</protein>
<evidence type="ECO:0000313" key="2">
    <source>
        <dbReference type="EMBL" id="MCC2148802.1"/>
    </source>
</evidence>
<keyword evidence="3" id="KW-1185">Reference proteome</keyword>
<feature type="transmembrane region" description="Helical" evidence="1">
    <location>
        <begin position="6"/>
        <end position="25"/>
    </location>
</feature>
<proteinExistence type="predicted"/>
<accession>A0ABS8EUD5</accession>
<dbReference type="EMBL" id="JAJEQE010000014">
    <property type="protein sequence ID" value="MCC2148802.1"/>
    <property type="molecule type" value="Genomic_DNA"/>
</dbReference>
<evidence type="ECO:0000256" key="1">
    <source>
        <dbReference type="SAM" id="Phobius"/>
    </source>
</evidence>